<feature type="signal peptide" evidence="5">
    <location>
        <begin position="1"/>
        <end position="26"/>
    </location>
</feature>
<evidence type="ECO:0000256" key="3">
    <source>
        <dbReference type="ARBA" id="ARBA00023237"/>
    </source>
</evidence>
<keyword evidence="8" id="KW-1185">Reference proteome</keyword>
<comment type="function">
    <text evidence="4">Part of the outer membrane protein assembly complex, which is involved in assembly and insertion of beta-barrel proteins into the outer membrane.</text>
</comment>
<dbReference type="EMBL" id="JACOFV010000004">
    <property type="protein sequence ID" value="MBC3861711.1"/>
    <property type="molecule type" value="Genomic_DNA"/>
</dbReference>
<dbReference type="PANTHER" id="PTHR34512:SF30">
    <property type="entry name" value="OUTER MEMBRANE PROTEIN ASSEMBLY FACTOR BAMB"/>
    <property type="match status" value="1"/>
</dbReference>
<feature type="chain" id="PRO_5037287777" description="Outer membrane protein assembly factor BamB" evidence="5">
    <location>
        <begin position="27"/>
        <end position="382"/>
    </location>
</feature>
<dbReference type="AlphaFoldDB" id="A0A923HL81"/>
<keyword evidence="2 4" id="KW-0472">Membrane</keyword>
<reference evidence="7" key="1">
    <citation type="submission" date="2020-08" db="EMBL/GenBank/DDBJ databases">
        <title>Novel species isolated from subtropical streams in China.</title>
        <authorList>
            <person name="Lu H."/>
        </authorList>
    </citation>
    <scope>NUCLEOTIDE SEQUENCE</scope>
    <source>
        <strain evidence="7">KACC 12607</strain>
    </source>
</reference>
<gene>
    <name evidence="4 7" type="primary">bamB</name>
    <name evidence="7" type="ORF">H8K32_06315</name>
</gene>
<dbReference type="PANTHER" id="PTHR34512">
    <property type="entry name" value="CELL SURFACE PROTEIN"/>
    <property type="match status" value="1"/>
</dbReference>
<dbReference type="SMART" id="SM00564">
    <property type="entry name" value="PQQ"/>
    <property type="match status" value="5"/>
</dbReference>
<evidence type="ECO:0000313" key="7">
    <source>
        <dbReference type="EMBL" id="MBC3861711.1"/>
    </source>
</evidence>
<dbReference type="InterPro" id="IPR011047">
    <property type="entry name" value="Quinoprotein_ADH-like_sf"/>
</dbReference>
<dbReference type="Pfam" id="PF13360">
    <property type="entry name" value="PQQ_2"/>
    <property type="match status" value="1"/>
</dbReference>
<evidence type="ECO:0000313" key="8">
    <source>
        <dbReference type="Proteomes" id="UP000634011"/>
    </source>
</evidence>
<evidence type="ECO:0000256" key="4">
    <source>
        <dbReference type="HAMAP-Rule" id="MF_00923"/>
    </source>
</evidence>
<sequence length="382" mass="39750">MQFSAKLISVAAFCLLAGCSSLNPFASKPDPKKLPAPLVEIKSTIAVKQAWLVSIGSSANYVFSPAVDGSSVYVAAADGTLAKIDATSGRSVWRINAGFSLTAGVGAGLGSVVVAGGKGNLFAFDTDGKLRWKVQESSEILSTPAIGAGLVVIRSNDNRISAYDLETGAKKWSVERPLPPLILRAVPGLLVVGDQVIVALPGGRMSSLALKNGGLRWEAVVGEPKGNTELERVADVSGLPVVVGKDVCATSYQGRVGCFDLNTGSPRWVKNISSEVGGSADERFMFASDSVGTVNAFNRDGGSSAWRNDKLARRRLSAPISFGRSVAVGDFEGYVHFLSREDGSFIGRVATDGSQILAAPIVVGSNLIVQTKSGSVVAFAAE</sequence>
<dbReference type="HAMAP" id="MF_00923">
    <property type="entry name" value="OM_assembly_BamB"/>
    <property type="match status" value="1"/>
</dbReference>
<organism evidence="7 8">
    <name type="scientific">Undibacterium jejuense</name>
    <dbReference type="NCBI Taxonomy" id="1344949"/>
    <lineage>
        <taxon>Bacteria</taxon>
        <taxon>Pseudomonadati</taxon>
        <taxon>Pseudomonadota</taxon>
        <taxon>Betaproteobacteria</taxon>
        <taxon>Burkholderiales</taxon>
        <taxon>Oxalobacteraceae</taxon>
        <taxon>Undibacterium</taxon>
    </lineage>
</organism>
<dbReference type="Gene3D" id="2.130.10.10">
    <property type="entry name" value="YVTN repeat-like/Quinoprotein amine dehydrogenase"/>
    <property type="match status" value="1"/>
</dbReference>
<comment type="similarity">
    <text evidence="4">Belongs to the BamB family.</text>
</comment>
<comment type="caution">
    <text evidence="7">The sequence shown here is derived from an EMBL/GenBank/DDBJ whole genome shotgun (WGS) entry which is preliminary data.</text>
</comment>
<accession>A0A923HL81</accession>
<keyword evidence="1 4" id="KW-0732">Signal</keyword>
<evidence type="ECO:0000259" key="6">
    <source>
        <dbReference type="Pfam" id="PF13360"/>
    </source>
</evidence>
<dbReference type="GO" id="GO:0051205">
    <property type="term" value="P:protein insertion into membrane"/>
    <property type="evidence" value="ECO:0007669"/>
    <property type="project" value="UniProtKB-UniRule"/>
</dbReference>
<dbReference type="InterPro" id="IPR002372">
    <property type="entry name" value="PQQ_rpt_dom"/>
</dbReference>
<dbReference type="PROSITE" id="PS51257">
    <property type="entry name" value="PROKAR_LIPOPROTEIN"/>
    <property type="match status" value="1"/>
</dbReference>
<evidence type="ECO:0000256" key="5">
    <source>
        <dbReference type="SAM" id="SignalP"/>
    </source>
</evidence>
<dbReference type="GO" id="GO:0043165">
    <property type="term" value="P:Gram-negative-bacterium-type cell outer membrane assembly"/>
    <property type="evidence" value="ECO:0007669"/>
    <property type="project" value="UniProtKB-UniRule"/>
</dbReference>
<evidence type="ECO:0000256" key="1">
    <source>
        <dbReference type="ARBA" id="ARBA00022729"/>
    </source>
</evidence>
<dbReference type="Proteomes" id="UP000634011">
    <property type="component" value="Unassembled WGS sequence"/>
</dbReference>
<dbReference type="NCBIfam" id="TIGR03300">
    <property type="entry name" value="assembly_YfgL"/>
    <property type="match status" value="1"/>
</dbReference>
<dbReference type="SUPFAM" id="SSF50998">
    <property type="entry name" value="Quinoprotein alcohol dehydrogenase-like"/>
    <property type="match status" value="1"/>
</dbReference>
<keyword evidence="4" id="KW-0449">Lipoprotein</keyword>
<dbReference type="InterPro" id="IPR015943">
    <property type="entry name" value="WD40/YVTN_repeat-like_dom_sf"/>
</dbReference>
<comment type="subunit">
    <text evidence="4">Part of the Bam complex.</text>
</comment>
<dbReference type="InterPro" id="IPR017687">
    <property type="entry name" value="BamB"/>
</dbReference>
<name>A0A923HL81_9BURK</name>
<comment type="subcellular location">
    <subcellularLocation>
        <location evidence="4">Cell outer membrane</location>
        <topology evidence="4">Lipid-anchor</topology>
    </subcellularLocation>
</comment>
<dbReference type="GO" id="GO:0009279">
    <property type="term" value="C:cell outer membrane"/>
    <property type="evidence" value="ECO:0007669"/>
    <property type="project" value="UniProtKB-SubCell"/>
</dbReference>
<protein>
    <recommendedName>
        <fullName evidence="4">Outer membrane protein assembly factor BamB</fullName>
    </recommendedName>
</protein>
<feature type="domain" description="Pyrrolo-quinoline quinone repeat" evidence="6">
    <location>
        <begin position="78"/>
        <end position="308"/>
    </location>
</feature>
<keyword evidence="3 4" id="KW-0998">Cell outer membrane</keyword>
<proteinExistence type="inferred from homology"/>
<dbReference type="InterPro" id="IPR018391">
    <property type="entry name" value="PQQ_b-propeller_rpt"/>
</dbReference>
<dbReference type="RefSeq" id="WP_186911631.1">
    <property type="nucleotide sequence ID" value="NZ_JACOFV010000004.1"/>
</dbReference>
<evidence type="ECO:0000256" key="2">
    <source>
        <dbReference type="ARBA" id="ARBA00023136"/>
    </source>
</evidence>
<keyword evidence="4" id="KW-0564">Palmitate</keyword>